<evidence type="ECO:0000313" key="2">
    <source>
        <dbReference type="EMBL" id="JAI30535.1"/>
    </source>
</evidence>
<name>A0A0K8UW00_BACLA</name>
<organism evidence="2">
    <name type="scientific">Bactrocera latifrons</name>
    <name type="common">Malaysian fruit fly</name>
    <name type="synonym">Chaetodacus latifrons</name>
    <dbReference type="NCBI Taxonomy" id="174628"/>
    <lineage>
        <taxon>Eukaryota</taxon>
        <taxon>Metazoa</taxon>
        <taxon>Ecdysozoa</taxon>
        <taxon>Arthropoda</taxon>
        <taxon>Hexapoda</taxon>
        <taxon>Insecta</taxon>
        <taxon>Pterygota</taxon>
        <taxon>Neoptera</taxon>
        <taxon>Endopterygota</taxon>
        <taxon>Diptera</taxon>
        <taxon>Brachycera</taxon>
        <taxon>Muscomorpha</taxon>
        <taxon>Tephritoidea</taxon>
        <taxon>Tephritidae</taxon>
        <taxon>Bactrocera</taxon>
        <taxon>Bactrocera</taxon>
    </lineage>
</organism>
<dbReference type="OrthoDB" id="7959372at2759"/>
<accession>A0A0K8UW00</accession>
<evidence type="ECO:0000256" key="1">
    <source>
        <dbReference type="SAM" id="SignalP"/>
    </source>
</evidence>
<keyword evidence="1" id="KW-0732">Signal</keyword>
<protein>
    <submittedName>
        <fullName evidence="2">Uncharacterized protein</fullName>
    </submittedName>
</protein>
<sequence>MRGLSLLHLALAILLCVLAANKPALALRINVRTTTPATTTATTIANTEATSTPTYRPIIINNNIPNIDASCMVRYKCIAKLKGITVAPRPCTKYCVKFIECPNAAKVAGSAGQCFELDEAALRQKYEGATKQGSTVPLMEVAMIDFPCRPGFLPDDLGRCREVW</sequence>
<dbReference type="EMBL" id="GDHF01021779">
    <property type="protein sequence ID" value="JAI30535.1"/>
    <property type="molecule type" value="Transcribed_RNA"/>
</dbReference>
<proteinExistence type="predicted"/>
<feature type="signal peptide" evidence="1">
    <location>
        <begin position="1"/>
        <end position="26"/>
    </location>
</feature>
<reference evidence="2" key="1">
    <citation type="submission" date="2015-06" db="EMBL/GenBank/DDBJ databases">
        <authorList>
            <person name="Hoefler B.C."/>
            <person name="Straight P.D."/>
        </authorList>
    </citation>
    <scope>NUCLEOTIDE SEQUENCE</scope>
</reference>
<feature type="chain" id="PRO_5005521454" evidence="1">
    <location>
        <begin position="27"/>
        <end position="164"/>
    </location>
</feature>
<dbReference type="AlphaFoldDB" id="A0A0K8UW00"/>
<gene>
    <name evidence="2" type="ORF">c0_g1_i2</name>
</gene>